<gene>
    <name evidence="1" type="ORF">AWN73_10805</name>
</gene>
<evidence type="ECO:0008006" key="3">
    <source>
        <dbReference type="Google" id="ProtNLM"/>
    </source>
</evidence>
<sequence length="267" mass="32290">MYCVIQEIELKKENTYGEYKELEAYKNEWTFNGEDIGGYNYRYTGGRFERSIKKAYKISIHHSYRENGNVKKKQWCVCTMSYYDVIQFSLYDCASRKIERLSEELNIDQETIYNLIYLKLDPLIKQIEEEYHQTEEYKVHSEHEKIIKKHIDNKSEFEKKYGEDTYDHYYDIFGVLRENEKFQIFKKQYEATQEQQRSYYKNYQSNYNSNYDFSSCFNTKQSNYTGEQKEYLKKIYRAGAAKLHPDVTKDDGAGMKFLNKLKENWGI</sequence>
<dbReference type="AlphaFoldDB" id="A0A2S7FCQ2"/>
<reference evidence="1 2" key="1">
    <citation type="submission" date="2016-01" db="EMBL/GenBank/DDBJ databases">
        <title>Characterization of the Clostridium difficile lineages that are prevalent in Hong Kong and China.</title>
        <authorList>
            <person name="Kwok J.S.-L."/>
            <person name="Lam W.-Y."/>
            <person name="Ip M."/>
            <person name="Chan T.-F."/>
            <person name="Hawkey P.M."/>
            <person name="Tsui S.K.-W."/>
        </authorList>
    </citation>
    <scope>NUCLEOTIDE SEQUENCE [LARGE SCALE GENOMIC DNA]</scope>
    <source>
        <strain evidence="1 2">300064</strain>
    </source>
</reference>
<name>A0A2S7FCQ2_CLOBU</name>
<accession>A0A2S7FCQ2</accession>
<proteinExistence type="predicted"/>
<dbReference type="RefSeq" id="WP_043664822.1">
    <property type="nucleotide sequence ID" value="NZ_JBFNYQ010000024.1"/>
</dbReference>
<organism evidence="1 2">
    <name type="scientific">Clostridium butyricum</name>
    <dbReference type="NCBI Taxonomy" id="1492"/>
    <lineage>
        <taxon>Bacteria</taxon>
        <taxon>Bacillati</taxon>
        <taxon>Bacillota</taxon>
        <taxon>Clostridia</taxon>
        <taxon>Eubacteriales</taxon>
        <taxon>Clostridiaceae</taxon>
        <taxon>Clostridium</taxon>
    </lineage>
</organism>
<protein>
    <recommendedName>
        <fullName evidence="3">J domain-containing protein</fullName>
    </recommendedName>
</protein>
<evidence type="ECO:0000313" key="1">
    <source>
        <dbReference type="EMBL" id="PPV16032.1"/>
    </source>
</evidence>
<dbReference type="EMBL" id="LRDH01000095">
    <property type="protein sequence ID" value="PPV16032.1"/>
    <property type="molecule type" value="Genomic_DNA"/>
</dbReference>
<dbReference type="Proteomes" id="UP000238081">
    <property type="component" value="Unassembled WGS sequence"/>
</dbReference>
<comment type="caution">
    <text evidence="1">The sequence shown here is derived from an EMBL/GenBank/DDBJ whole genome shotgun (WGS) entry which is preliminary data.</text>
</comment>
<evidence type="ECO:0000313" key="2">
    <source>
        <dbReference type="Proteomes" id="UP000238081"/>
    </source>
</evidence>